<reference evidence="2 3" key="1">
    <citation type="journal article" date="2018" name="Cell">
        <title>The Chara Genome: Secondary Complexity and Implications for Plant Terrestrialization.</title>
        <authorList>
            <person name="Nishiyama T."/>
            <person name="Sakayama H."/>
            <person name="Vries J.D."/>
            <person name="Buschmann H."/>
            <person name="Saint-Marcoux D."/>
            <person name="Ullrich K.K."/>
            <person name="Haas F.B."/>
            <person name="Vanderstraeten L."/>
            <person name="Becker D."/>
            <person name="Lang D."/>
            <person name="Vosolsobe S."/>
            <person name="Rombauts S."/>
            <person name="Wilhelmsson P.K.I."/>
            <person name="Janitza P."/>
            <person name="Kern R."/>
            <person name="Heyl A."/>
            <person name="Rumpler F."/>
            <person name="Villalobos L.I.A.C."/>
            <person name="Clay J.M."/>
            <person name="Skokan R."/>
            <person name="Toyoda A."/>
            <person name="Suzuki Y."/>
            <person name="Kagoshima H."/>
            <person name="Schijlen E."/>
            <person name="Tajeshwar N."/>
            <person name="Catarino B."/>
            <person name="Hetherington A.J."/>
            <person name="Saltykova A."/>
            <person name="Bonnot C."/>
            <person name="Breuninger H."/>
            <person name="Symeonidi A."/>
            <person name="Radhakrishnan G.V."/>
            <person name="Van Nieuwerburgh F."/>
            <person name="Deforce D."/>
            <person name="Chang C."/>
            <person name="Karol K.G."/>
            <person name="Hedrich R."/>
            <person name="Ulvskov P."/>
            <person name="Glockner G."/>
            <person name="Delwiche C.F."/>
            <person name="Petrasek J."/>
            <person name="Van de Peer Y."/>
            <person name="Friml J."/>
            <person name="Beilby M."/>
            <person name="Dolan L."/>
            <person name="Kohara Y."/>
            <person name="Sugano S."/>
            <person name="Fujiyama A."/>
            <person name="Delaux P.-M."/>
            <person name="Quint M."/>
            <person name="TheiBen G."/>
            <person name="Hagemann M."/>
            <person name="Harholt J."/>
            <person name="Dunand C."/>
            <person name="Zachgo S."/>
            <person name="Langdale J."/>
            <person name="Maumus F."/>
            <person name="Straeten D.V.D."/>
            <person name="Gould S.B."/>
            <person name="Rensing S.A."/>
        </authorList>
    </citation>
    <scope>NUCLEOTIDE SEQUENCE [LARGE SCALE GENOMIC DNA]</scope>
    <source>
        <strain evidence="2 3">S276</strain>
    </source>
</reference>
<feature type="region of interest" description="Disordered" evidence="1">
    <location>
        <begin position="38"/>
        <end position="68"/>
    </location>
</feature>
<dbReference type="OrthoDB" id="64875at2759"/>
<organism evidence="2 3">
    <name type="scientific">Chara braunii</name>
    <name type="common">Braun's stonewort</name>
    <dbReference type="NCBI Taxonomy" id="69332"/>
    <lineage>
        <taxon>Eukaryota</taxon>
        <taxon>Viridiplantae</taxon>
        <taxon>Streptophyta</taxon>
        <taxon>Charophyceae</taxon>
        <taxon>Charales</taxon>
        <taxon>Characeae</taxon>
        <taxon>Chara</taxon>
    </lineage>
</organism>
<dbReference type="GO" id="GO:0005762">
    <property type="term" value="C:mitochondrial large ribosomal subunit"/>
    <property type="evidence" value="ECO:0007669"/>
    <property type="project" value="InterPro"/>
</dbReference>
<accession>A0A388K293</accession>
<keyword evidence="3" id="KW-1185">Reference proteome</keyword>
<evidence type="ECO:0000313" key="3">
    <source>
        <dbReference type="Proteomes" id="UP000265515"/>
    </source>
</evidence>
<name>A0A388K293_CHABU</name>
<sequence>MEGLRRAGARTCRSIFLSSSSPLCYTPAAAFATSKAKAAPKKKSVISKSAKSKAAKTPKAKAEPAKGKFDGLLDKYLQPLAHPSEASSSTEEQRQREREMASQYSRLLMGRHRAEMKALNLQIQLKEAAIAALPEDLREAALVPDLTPFPINRFAATLTPPIAGYVEETTKEAQRAAAGSKSR</sequence>
<dbReference type="InterPro" id="IPR039145">
    <property type="entry name" value="Ribosomal_mL40_metazoa/plant"/>
</dbReference>
<evidence type="ECO:0000256" key="1">
    <source>
        <dbReference type="SAM" id="MobiDB-lite"/>
    </source>
</evidence>
<proteinExistence type="predicted"/>
<dbReference type="Proteomes" id="UP000265515">
    <property type="component" value="Unassembled WGS sequence"/>
</dbReference>
<dbReference type="PANTHER" id="PTHR13359">
    <property type="entry name" value="39S RIBOSOMAL PROTEIN L40, MITOCHONDRIAL"/>
    <property type="match status" value="1"/>
</dbReference>
<feature type="region of interest" description="Disordered" evidence="1">
    <location>
        <begin position="80"/>
        <end position="101"/>
    </location>
</feature>
<evidence type="ECO:0000313" key="2">
    <source>
        <dbReference type="EMBL" id="GBG64174.1"/>
    </source>
</evidence>
<comment type="caution">
    <text evidence="2">The sequence shown here is derived from an EMBL/GenBank/DDBJ whole genome shotgun (WGS) entry which is preliminary data.</text>
</comment>
<feature type="compositionally biased region" description="Basic residues" evidence="1">
    <location>
        <begin position="38"/>
        <end position="59"/>
    </location>
</feature>
<dbReference type="EMBL" id="BFEA01000047">
    <property type="protein sequence ID" value="GBG64174.1"/>
    <property type="molecule type" value="Genomic_DNA"/>
</dbReference>
<feature type="compositionally biased region" description="Basic and acidic residues" evidence="1">
    <location>
        <begin position="91"/>
        <end position="100"/>
    </location>
</feature>
<dbReference type="PANTHER" id="PTHR13359:SF2">
    <property type="entry name" value="LARGE RIBOSOMAL SUBUNIT PROTEIN ML40"/>
    <property type="match status" value="1"/>
</dbReference>
<dbReference type="Gramene" id="GBG64174">
    <property type="protein sequence ID" value="GBG64174"/>
    <property type="gene ID" value="CBR_g40874"/>
</dbReference>
<gene>
    <name evidence="2" type="ORF">CBR_g40874</name>
</gene>
<dbReference type="STRING" id="69332.A0A388K293"/>
<dbReference type="AlphaFoldDB" id="A0A388K293"/>
<protein>
    <submittedName>
        <fullName evidence="2">Uncharacterized protein</fullName>
    </submittedName>
</protein>